<evidence type="ECO:0000313" key="1">
    <source>
        <dbReference type="EMBL" id="RAI60724.1"/>
    </source>
</evidence>
<proteinExistence type="predicted"/>
<protein>
    <submittedName>
        <fullName evidence="1">Uncharacterized protein</fullName>
    </submittedName>
</protein>
<name>A0A327MF72_9PROT</name>
<dbReference type="EMBL" id="QLIX01000001">
    <property type="protein sequence ID" value="RAI60724.1"/>
    <property type="molecule type" value="Genomic_DNA"/>
</dbReference>
<dbReference type="RefSeq" id="WP_111467835.1">
    <property type="nucleotide sequence ID" value="NZ_QLIX01000001.1"/>
</dbReference>
<comment type="caution">
    <text evidence="1">The sequence shown here is derived from an EMBL/GenBank/DDBJ whole genome shotgun (WGS) entry which is preliminary data.</text>
</comment>
<dbReference type="Proteomes" id="UP000249065">
    <property type="component" value="Unassembled WGS sequence"/>
</dbReference>
<evidence type="ECO:0000313" key="2">
    <source>
        <dbReference type="Proteomes" id="UP000249065"/>
    </source>
</evidence>
<dbReference type="OrthoDB" id="7375469at2"/>
<keyword evidence="2" id="KW-1185">Reference proteome</keyword>
<reference evidence="2" key="1">
    <citation type="submission" date="2018-06" db="EMBL/GenBank/DDBJ databases">
        <authorList>
            <person name="Khan S.A."/>
        </authorList>
    </citation>
    <scope>NUCLEOTIDE SEQUENCE [LARGE SCALE GENOMIC DNA]</scope>
    <source>
        <strain evidence="2">DB-1506</strain>
    </source>
</reference>
<accession>A0A327MF72</accession>
<sequence length="176" mass="18847">MGHVTSFAPRVLRGYPTVVAALEEPEALVLRSLRCWVVELRRAAEPLPRLHRMLSAVGAPDAAASIDMLMHVVARTALRPVGIGCPCCPDLAPDEQRLLHAARLAQGWEARLAEEVLRDDLLTPEGASFAQGPLVGLGRVLGRAGLRLRPRSLTGLAEAIHAGASPWMPPSTATIH</sequence>
<organism evidence="1 2">
    <name type="scientific">Roseicella frigidaeris</name>
    <dbReference type="NCBI Taxonomy" id="2230885"/>
    <lineage>
        <taxon>Bacteria</taxon>
        <taxon>Pseudomonadati</taxon>
        <taxon>Pseudomonadota</taxon>
        <taxon>Alphaproteobacteria</taxon>
        <taxon>Acetobacterales</taxon>
        <taxon>Roseomonadaceae</taxon>
        <taxon>Roseicella</taxon>
    </lineage>
</organism>
<gene>
    <name evidence="1" type="ORF">DOO78_00900</name>
</gene>
<dbReference type="AlphaFoldDB" id="A0A327MF72"/>